<reference evidence="2 3" key="1">
    <citation type="submission" date="2016-10" db="EMBL/GenBank/DDBJ databases">
        <title>Evaluation of Human, Veterinary and Environmental Mycobacterium chelonae Isolates by Core Genome Phylogenomic Analysis, Targeted Gene Comparison, and Anti-microbial Susceptibility Patterns: A Tale of Mistaken Identities.</title>
        <authorList>
            <person name="Fogelson S.B."/>
            <person name="Camus A.C."/>
            <person name="Lorenz W."/>
            <person name="Vasireddy R."/>
            <person name="Vasireddy S."/>
            <person name="Smith T."/>
            <person name="Brown-Elliott B.A."/>
            <person name="Wallace R.J.Jr."/>
            <person name="Hasan N.A."/>
            <person name="Reischl U."/>
            <person name="Sanchez S."/>
        </authorList>
    </citation>
    <scope>NUCLEOTIDE SEQUENCE [LARGE SCALE GENOMIC DNA]</scope>
    <source>
        <strain evidence="2 3">15518</strain>
    </source>
</reference>
<dbReference type="EMBL" id="MLIS01000004">
    <property type="protein sequence ID" value="OHU76153.1"/>
    <property type="molecule type" value="Genomic_DNA"/>
</dbReference>
<organism evidence="2 3">
    <name type="scientific">Mycobacteroides chelonae</name>
    <name type="common">Mycobacterium chelonae</name>
    <dbReference type="NCBI Taxonomy" id="1774"/>
    <lineage>
        <taxon>Bacteria</taxon>
        <taxon>Bacillati</taxon>
        <taxon>Actinomycetota</taxon>
        <taxon>Actinomycetes</taxon>
        <taxon>Mycobacteriales</taxon>
        <taxon>Mycobacteriaceae</taxon>
        <taxon>Mycobacteroides</taxon>
    </lineage>
</organism>
<dbReference type="AlphaFoldDB" id="A0A1S1M0S3"/>
<evidence type="ECO:0000259" key="1">
    <source>
        <dbReference type="Pfam" id="PF01966"/>
    </source>
</evidence>
<name>A0A1S1M0S3_MYCCH</name>
<comment type="caution">
    <text evidence="2">The sequence shown here is derived from an EMBL/GenBank/DDBJ whole genome shotgun (WGS) entry which is preliminary data.</text>
</comment>
<dbReference type="Proteomes" id="UP000179441">
    <property type="component" value="Unassembled WGS sequence"/>
</dbReference>
<protein>
    <recommendedName>
        <fullName evidence="1">HD domain-containing protein</fullName>
    </recommendedName>
</protein>
<proteinExistence type="predicted"/>
<dbReference type="Pfam" id="PF01966">
    <property type="entry name" value="HD"/>
    <property type="match status" value="1"/>
</dbReference>
<accession>A0A1S1M0S3</accession>
<dbReference type="SUPFAM" id="SSF109604">
    <property type="entry name" value="HD-domain/PDEase-like"/>
    <property type="match status" value="1"/>
</dbReference>
<dbReference type="CDD" id="cd00077">
    <property type="entry name" value="HDc"/>
    <property type="match status" value="1"/>
</dbReference>
<keyword evidence="3" id="KW-1185">Reference proteome</keyword>
<dbReference type="InterPro" id="IPR006674">
    <property type="entry name" value="HD_domain"/>
</dbReference>
<dbReference type="InterPro" id="IPR003607">
    <property type="entry name" value="HD/PDEase_dom"/>
</dbReference>
<evidence type="ECO:0000313" key="3">
    <source>
        <dbReference type="Proteomes" id="UP000179441"/>
    </source>
</evidence>
<dbReference type="Gene3D" id="1.10.3210.10">
    <property type="entry name" value="Hypothetical protein af1432"/>
    <property type="match status" value="1"/>
</dbReference>
<evidence type="ECO:0000313" key="2">
    <source>
        <dbReference type="EMBL" id="OHU76153.1"/>
    </source>
</evidence>
<sequence>MSSRAHARAKVLLQDVPARWAHTQAVAALVGDIADVLAPAAKHVLVAAGWLHDIGYSEAITKGTGFHPVDGAVWARSSLYSDVVVGLIAHHSGAWAEAIERGLEAELKAFPVPPTSFLDIITYADLHTGPQGQYLSVHDRLHDIFQRYTPEHAVHRAVSRSTRELLRAVGRVERELRQARHAGGVDSSGGKKTR</sequence>
<dbReference type="InterPro" id="IPR006675">
    <property type="entry name" value="HDIG_dom"/>
</dbReference>
<feature type="domain" description="HD" evidence="1">
    <location>
        <begin position="19"/>
        <end position="101"/>
    </location>
</feature>
<gene>
    <name evidence="2" type="ORF">BKG84_24580</name>
</gene>
<dbReference type="NCBIfam" id="TIGR00277">
    <property type="entry name" value="HDIG"/>
    <property type="match status" value="1"/>
</dbReference>